<keyword evidence="3" id="KW-1185">Reference proteome</keyword>
<dbReference type="AlphaFoldDB" id="A0A8S4SMG1"/>
<protein>
    <submittedName>
        <fullName evidence="2">Jg5848 protein</fullName>
    </submittedName>
</protein>
<accession>A0A8S4SMG1</accession>
<feature type="compositionally biased region" description="Basic and acidic residues" evidence="1">
    <location>
        <begin position="70"/>
        <end position="79"/>
    </location>
</feature>
<organism evidence="2 3">
    <name type="scientific">Pararge aegeria aegeria</name>
    <dbReference type="NCBI Taxonomy" id="348720"/>
    <lineage>
        <taxon>Eukaryota</taxon>
        <taxon>Metazoa</taxon>
        <taxon>Ecdysozoa</taxon>
        <taxon>Arthropoda</taxon>
        <taxon>Hexapoda</taxon>
        <taxon>Insecta</taxon>
        <taxon>Pterygota</taxon>
        <taxon>Neoptera</taxon>
        <taxon>Endopterygota</taxon>
        <taxon>Lepidoptera</taxon>
        <taxon>Glossata</taxon>
        <taxon>Ditrysia</taxon>
        <taxon>Papilionoidea</taxon>
        <taxon>Nymphalidae</taxon>
        <taxon>Satyrinae</taxon>
        <taxon>Satyrini</taxon>
        <taxon>Parargina</taxon>
        <taxon>Pararge</taxon>
    </lineage>
</organism>
<dbReference type="EMBL" id="CAKXAJ010026296">
    <property type="protein sequence ID" value="CAH2265946.1"/>
    <property type="molecule type" value="Genomic_DNA"/>
</dbReference>
<feature type="region of interest" description="Disordered" evidence="1">
    <location>
        <begin position="39"/>
        <end position="79"/>
    </location>
</feature>
<dbReference type="Proteomes" id="UP000838756">
    <property type="component" value="Unassembled WGS sequence"/>
</dbReference>
<evidence type="ECO:0000256" key="1">
    <source>
        <dbReference type="SAM" id="MobiDB-lite"/>
    </source>
</evidence>
<sequence length="79" mass="8756">MDELWKAIRESLRNPALTTCNLGTARVYDPATNLLPETSHSNVVAVSTTETESQKKKTPAEDQNEAANPVERKTDTEKI</sequence>
<reference evidence="2" key="1">
    <citation type="submission" date="2022-03" db="EMBL/GenBank/DDBJ databases">
        <authorList>
            <person name="Lindestad O."/>
        </authorList>
    </citation>
    <scope>NUCLEOTIDE SEQUENCE</scope>
</reference>
<gene>
    <name evidence="2" type="primary">jg5848</name>
    <name evidence="2" type="ORF">PAEG_LOCUS25125</name>
</gene>
<comment type="caution">
    <text evidence="2">The sequence shown here is derived from an EMBL/GenBank/DDBJ whole genome shotgun (WGS) entry which is preliminary data.</text>
</comment>
<name>A0A8S4SMG1_9NEOP</name>
<evidence type="ECO:0000313" key="2">
    <source>
        <dbReference type="EMBL" id="CAH2265946.1"/>
    </source>
</evidence>
<proteinExistence type="predicted"/>
<evidence type="ECO:0000313" key="3">
    <source>
        <dbReference type="Proteomes" id="UP000838756"/>
    </source>
</evidence>